<feature type="transmembrane region" description="Helical" evidence="1">
    <location>
        <begin position="200"/>
        <end position="220"/>
    </location>
</feature>
<feature type="transmembrane region" description="Helical" evidence="1">
    <location>
        <begin position="110"/>
        <end position="129"/>
    </location>
</feature>
<protein>
    <submittedName>
        <fullName evidence="2">Copper ABC transporter permease</fullName>
    </submittedName>
</protein>
<sequence length="878" mass="100874">MSTTFKSILKNEKKYWLSAFFIPIIILAIAYLTIPIYPGSKLTLLASDAFSQFSNFHANFRNMLLGKQSIFYSWNASLGLNYLALISYYLGGIFTPLVLLFPLKMIPDAMYVLTLLKFGCAGLSFWVFSRNTYRIKPLYHVLLAISYALMGFSVAHSELIMWLDTFVWIPLILLGIDRIIEKKKPTLLFVSYLLLFMSNFYFGFMVGIFSFMYFLIKISMNWEQNKRAIKPYFITSILAGLASMIIILPTVFDLRQNGETLTEIKQLKTASTSWLDIPAKNMIGSFDTTKYGSIPFIYIGLIPLFLCTFYFVSKKFSLKNKALFASLFAVIIASFYLEPLNLFWHGMHAPNMFLFRYSFLFSVLVIILAGYALEKITREDIFTLQMVLIGWLLVFGITYCLPDKWQYDFITNWNFLLTLLLTSVYLILLMLFTKKDRLYWKSFQGSKILTFLLCAFLTLEISTNTTLLINSIRNDWNYPSRSLLNKTYDEFKDVVDQANQLSPDEFFRFEAISPISSNDSFKFNYNGISMFNSIRNRHSSSLLHQLGFRSRGTNLNIRYANNTLIMDSLLGVKYNQTANGLTKFGFNEVYQNKDYQLYQNEYALGLGTLTNQAIYNVTLPENDNLTAQTNLLNQLTNQKAQYFTSTQPEISYSNNTTIDYNESNHMTLTEQQGNVGKTITWRVHIPAGKQAYMSIFPTNFGELGSLTAELEVDGRKVKTQLSVNGQYFDLGYYEQDKTIEFSIEFYGTKSLTIMDPPVILLDIPQYQQAMNQLQDQQVTMNVNGRKINATATVTDDNNILFTTIPFDAGWQAKVNGKKVTLKAFKDGFITIPLQKGENTIELSFLPQGFIFGVGLFISCTLLFISYLYYLRKQEDSHD</sequence>
<feature type="transmembrane region" description="Helical" evidence="1">
    <location>
        <begin position="82"/>
        <end position="103"/>
    </location>
</feature>
<dbReference type="AlphaFoldDB" id="A0A4D7CPW4"/>
<feature type="transmembrane region" description="Helical" evidence="1">
    <location>
        <begin position="448"/>
        <end position="469"/>
    </location>
</feature>
<feature type="transmembrane region" description="Helical" evidence="1">
    <location>
        <begin position="291"/>
        <end position="312"/>
    </location>
</feature>
<accession>A0A4D7CPW4</accession>
<feature type="transmembrane region" description="Helical" evidence="1">
    <location>
        <begin position="413"/>
        <end position="432"/>
    </location>
</feature>
<feature type="transmembrane region" description="Helical" evidence="1">
    <location>
        <begin position="353"/>
        <end position="374"/>
    </location>
</feature>
<feature type="transmembrane region" description="Helical" evidence="1">
    <location>
        <begin position="15"/>
        <end position="37"/>
    </location>
</feature>
<dbReference type="KEGG" id="vao:FA707_03600"/>
<feature type="transmembrane region" description="Helical" evidence="1">
    <location>
        <begin position="381"/>
        <end position="401"/>
    </location>
</feature>
<dbReference type="EMBL" id="CP039712">
    <property type="protein sequence ID" value="QCI86099.1"/>
    <property type="molecule type" value="Genomic_DNA"/>
</dbReference>
<dbReference type="PANTHER" id="PTHR38454">
    <property type="entry name" value="INTEGRAL MEMBRANE PROTEIN-RELATED"/>
    <property type="match status" value="1"/>
</dbReference>
<keyword evidence="1" id="KW-1133">Transmembrane helix</keyword>
<organism evidence="2 3">
    <name type="scientific">Vagococcus zengguangii</name>
    <dbReference type="NCBI Taxonomy" id="2571750"/>
    <lineage>
        <taxon>Bacteria</taxon>
        <taxon>Bacillati</taxon>
        <taxon>Bacillota</taxon>
        <taxon>Bacilli</taxon>
        <taxon>Lactobacillales</taxon>
        <taxon>Enterococcaceae</taxon>
        <taxon>Vagococcus</taxon>
    </lineage>
</organism>
<dbReference type="PANTHER" id="PTHR38454:SF1">
    <property type="entry name" value="INTEGRAL MEMBRANE PROTEIN"/>
    <property type="match status" value="1"/>
</dbReference>
<keyword evidence="3" id="KW-1185">Reference proteome</keyword>
<evidence type="ECO:0000256" key="1">
    <source>
        <dbReference type="SAM" id="Phobius"/>
    </source>
</evidence>
<keyword evidence="1" id="KW-0472">Membrane</keyword>
<feature type="transmembrane region" description="Helical" evidence="1">
    <location>
        <begin position="848"/>
        <end position="869"/>
    </location>
</feature>
<gene>
    <name evidence="2" type="ORF">FA707_03600</name>
</gene>
<feature type="transmembrane region" description="Helical" evidence="1">
    <location>
        <begin position="232"/>
        <end position="252"/>
    </location>
</feature>
<evidence type="ECO:0000313" key="2">
    <source>
        <dbReference type="EMBL" id="QCI86099.1"/>
    </source>
</evidence>
<dbReference type="Proteomes" id="UP000298615">
    <property type="component" value="Chromosome"/>
</dbReference>
<name>A0A4D7CPW4_9ENTE</name>
<dbReference type="RefSeq" id="WP_136952936.1">
    <property type="nucleotide sequence ID" value="NZ_CP039712.1"/>
</dbReference>
<dbReference type="InterPro" id="IPR018580">
    <property type="entry name" value="Uncharacterised_YfhO"/>
</dbReference>
<reference evidence="2 3" key="1">
    <citation type="submission" date="2019-04" db="EMBL/GenBank/DDBJ databases">
        <title>Vagococcus sp. nov., isolated from faeces of yaks (Bos grunniens).</title>
        <authorList>
            <person name="Ge Y."/>
        </authorList>
    </citation>
    <scope>NUCLEOTIDE SEQUENCE [LARGE SCALE GENOMIC DNA]</scope>
    <source>
        <strain evidence="2 3">MN-17</strain>
    </source>
</reference>
<dbReference type="Pfam" id="PF09586">
    <property type="entry name" value="YfhO"/>
    <property type="match status" value="1"/>
</dbReference>
<feature type="transmembrane region" description="Helical" evidence="1">
    <location>
        <begin position="324"/>
        <end position="347"/>
    </location>
</feature>
<evidence type="ECO:0000313" key="3">
    <source>
        <dbReference type="Proteomes" id="UP000298615"/>
    </source>
</evidence>
<proteinExistence type="predicted"/>
<feature type="transmembrane region" description="Helical" evidence="1">
    <location>
        <begin position="135"/>
        <end position="152"/>
    </location>
</feature>
<keyword evidence="1" id="KW-0812">Transmembrane</keyword>